<keyword evidence="4" id="KW-0653">Protein transport</keyword>
<evidence type="ECO:0000256" key="4">
    <source>
        <dbReference type="ARBA" id="ARBA00022927"/>
    </source>
</evidence>
<proteinExistence type="predicted"/>
<protein>
    <recommendedName>
        <fullName evidence="6">Sec39 domain-containing protein</fullName>
    </recommendedName>
</protein>
<evidence type="ECO:0000256" key="3">
    <source>
        <dbReference type="ARBA" id="ARBA00022824"/>
    </source>
</evidence>
<sequence>MAPLEGLSDAHAILLATRLCASGEVTDLFALRARHPHCFPLERLLRIILTFLPESTEPSLYVPVLQGLISGSSSVPSDRDIDTSAVRGLSEAAARKRVAKLRLLPLKRDGEEEEVEASDALTQFIIHRAHLIDIETSLQPLILDLVLPFYPHSPVIRTWLISSLLPALRLNYEYYPDRDETLSLETLELMDDRAAVNILLSISGSVRTNMDLVNNLRGLIGPWLYGSNRSKRRRLNEATRRNSISYIQGTPKPEPTEMAGWEYVNEWLLSRSLVDHDSVVNAFTNWNGPEDKDLGGYEDTDMEIPSDKAKELRSRYCQSGLAVVYAHADSSKAAIEGSCQVLDRVARLLGLEECSYLDSSLSALPSVDYDTKLISSTSRVSLLQNSLLAQDNPLTQPSPSSISFLSAVLLSLRILTGLGHLVPCRLVANISLHSTEEMQMVELKNLVASAVKQPRSKLEWQEVRQQLLWLRDWQSEQSDNGWDEPSTHQGLFWRIPRDKIETEILKALLGAQEYQLAVDLYTQPEAAPLNRKQVEDAIVQAIFAAYDNASNGNRTRGGMKRAYDILQAFQRHFPDSVSLKQINSLIAATHVLSFYALTLQHGVPFQPVSIRVHHDPLSLVEKVLDQNAKSYTKLDDLLSIGRNLVSAGLSTELASNEAEHQTSQEPLSEQDALITAERRITSLAISSALASNDFGTAYSYILTRLTPPSLLSTSSPLLNTPSVPDDISWRAVYNAGRYRSTTPNPSTPLQSQISHLSQRMELLSLALALVPSPDPLPEILGAWRRCDEEMTSLRAREQTEEDAWDTKGDTISSVPGGFGPSDSERDAFDTEQQRAARRARARAAMPHSHPHEAPMGLFEVARGAAIALHKNAFPLRAAAAARRGGESVDDERPLSPEGEGRVRKRDMVSNMVTGGLASGIGWVLGADPVNR</sequence>
<reference evidence="7" key="2">
    <citation type="journal article" date="2023" name="IMA Fungus">
        <title>Comparative genomic study of the Penicillium genus elucidates a diverse pangenome and 15 lateral gene transfer events.</title>
        <authorList>
            <person name="Petersen C."/>
            <person name="Sorensen T."/>
            <person name="Nielsen M.R."/>
            <person name="Sondergaard T.E."/>
            <person name="Sorensen J.L."/>
            <person name="Fitzpatrick D.A."/>
            <person name="Frisvad J.C."/>
            <person name="Nielsen K.L."/>
        </authorList>
    </citation>
    <scope>NUCLEOTIDE SEQUENCE</scope>
    <source>
        <strain evidence="7">IBT 15544</strain>
    </source>
</reference>
<dbReference type="Pfam" id="PF08314">
    <property type="entry name" value="Sec39"/>
    <property type="match status" value="1"/>
</dbReference>
<dbReference type="GO" id="GO:0006890">
    <property type="term" value="P:retrograde vesicle-mediated transport, Golgi to endoplasmic reticulum"/>
    <property type="evidence" value="ECO:0007669"/>
    <property type="project" value="InterPro"/>
</dbReference>
<accession>A0A9W9NFL2</accession>
<dbReference type="AlphaFoldDB" id="A0A9W9NFL2"/>
<feature type="domain" description="Sec39" evidence="6">
    <location>
        <begin position="13"/>
        <end position="804"/>
    </location>
</feature>
<dbReference type="EMBL" id="JAPQKR010000004">
    <property type="protein sequence ID" value="KAJ5219040.1"/>
    <property type="molecule type" value="Genomic_DNA"/>
</dbReference>
<dbReference type="GO" id="GO:0005783">
    <property type="term" value="C:endoplasmic reticulum"/>
    <property type="evidence" value="ECO:0007669"/>
    <property type="project" value="UniProtKB-SubCell"/>
</dbReference>
<gene>
    <name evidence="7" type="ORF">N7498_001139</name>
</gene>
<keyword evidence="2" id="KW-0813">Transport</keyword>
<dbReference type="PANTHER" id="PTHR40787:SF3">
    <property type="entry name" value="PROTEIN TRANSPORT PROTEIN SEC39"/>
    <property type="match status" value="1"/>
</dbReference>
<reference evidence="7" key="1">
    <citation type="submission" date="2022-12" db="EMBL/GenBank/DDBJ databases">
        <authorList>
            <person name="Petersen C."/>
        </authorList>
    </citation>
    <scope>NUCLEOTIDE SEQUENCE</scope>
    <source>
        <strain evidence="7">IBT 15544</strain>
    </source>
</reference>
<evidence type="ECO:0000256" key="1">
    <source>
        <dbReference type="ARBA" id="ARBA00004240"/>
    </source>
</evidence>
<dbReference type="GO" id="GO:0015031">
    <property type="term" value="P:protein transport"/>
    <property type="evidence" value="ECO:0007669"/>
    <property type="project" value="UniProtKB-KW"/>
</dbReference>
<name>A0A9W9NFL2_9EURO</name>
<feature type="compositionally biased region" description="Basic and acidic residues" evidence="5">
    <location>
        <begin position="822"/>
        <end position="834"/>
    </location>
</feature>
<dbReference type="Proteomes" id="UP001150904">
    <property type="component" value="Unassembled WGS sequence"/>
</dbReference>
<dbReference type="PANTHER" id="PTHR40787">
    <property type="entry name" value="SECRETED PROTEIN"/>
    <property type="match status" value="1"/>
</dbReference>
<keyword evidence="8" id="KW-1185">Reference proteome</keyword>
<dbReference type="RefSeq" id="XP_058313613.1">
    <property type="nucleotide sequence ID" value="XM_058448202.1"/>
</dbReference>
<evidence type="ECO:0000313" key="8">
    <source>
        <dbReference type="Proteomes" id="UP001150904"/>
    </source>
</evidence>
<feature type="compositionally biased region" description="Basic and acidic residues" evidence="5">
    <location>
        <begin position="883"/>
        <end position="901"/>
    </location>
</feature>
<dbReference type="OrthoDB" id="342024at2759"/>
<evidence type="ECO:0000256" key="5">
    <source>
        <dbReference type="SAM" id="MobiDB-lite"/>
    </source>
</evidence>
<feature type="region of interest" description="Disordered" evidence="5">
    <location>
        <begin position="795"/>
        <end position="851"/>
    </location>
</feature>
<evidence type="ECO:0000313" key="7">
    <source>
        <dbReference type="EMBL" id="KAJ5219040.1"/>
    </source>
</evidence>
<keyword evidence="3" id="KW-0256">Endoplasmic reticulum</keyword>
<comment type="subcellular location">
    <subcellularLocation>
        <location evidence="1">Endoplasmic reticulum</location>
    </subcellularLocation>
</comment>
<organism evidence="7 8">
    <name type="scientific">Penicillium cinerascens</name>
    <dbReference type="NCBI Taxonomy" id="70096"/>
    <lineage>
        <taxon>Eukaryota</taxon>
        <taxon>Fungi</taxon>
        <taxon>Dikarya</taxon>
        <taxon>Ascomycota</taxon>
        <taxon>Pezizomycotina</taxon>
        <taxon>Eurotiomycetes</taxon>
        <taxon>Eurotiomycetidae</taxon>
        <taxon>Eurotiales</taxon>
        <taxon>Aspergillaceae</taxon>
        <taxon>Penicillium</taxon>
    </lineage>
</organism>
<feature type="region of interest" description="Disordered" evidence="5">
    <location>
        <begin position="882"/>
        <end position="901"/>
    </location>
</feature>
<feature type="compositionally biased region" description="Basic and acidic residues" evidence="5">
    <location>
        <begin position="795"/>
        <end position="808"/>
    </location>
</feature>
<evidence type="ECO:0000256" key="2">
    <source>
        <dbReference type="ARBA" id="ARBA00022448"/>
    </source>
</evidence>
<comment type="caution">
    <text evidence="7">The sequence shown here is derived from an EMBL/GenBank/DDBJ whole genome shotgun (WGS) entry which is preliminary data.</text>
</comment>
<dbReference type="GeneID" id="83175502"/>
<evidence type="ECO:0000259" key="6">
    <source>
        <dbReference type="Pfam" id="PF08314"/>
    </source>
</evidence>
<dbReference type="InterPro" id="IPR013244">
    <property type="entry name" value="Sec39_domain"/>
</dbReference>